<evidence type="ECO:0000256" key="1">
    <source>
        <dbReference type="ARBA" id="ARBA00004191"/>
    </source>
</evidence>
<comment type="similarity">
    <text evidence="2 6">Belongs to the fungal hydrophobin family.</text>
</comment>
<feature type="compositionally biased region" description="Polar residues" evidence="7">
    <location>
        <begin position="29"/>
        <end position="38"/>
    </location>
</feature>
<evidence type="ECO:0000256" key="7">
    <source>
        <dbReference type="SAM" id="MobiDB-lite"/>
    </source>
</evidence>
<accession>A0ABQ8KQL9</accession>
<dbReference type="RefSeq" id="XP_047782153.1">
    <property type="nucleotide sequence ID" value="XM_047921416.1"/>
</dbReference>
<dbReference type="Pfam" id="PF01185">
    <property type="entry name" value="Hydrophobin"/>
    <property type="match status" value="1"/>
</dbReference>
<dbReference type="EMBL" id="JADCUA010000004">
    <property type="protein sequence ID" value="KAH9840687.1"/>
    <property type="molecule type" value="Genomic_DNA"/>
</dbReference>
<comment type="subcellular location">
    <subcellularLocation>
        <location evidence="1 6">Secreted</location>
        <location evidence="1 6">Cell wall</location>
    </subcellularLocation>
</comment>
<protein>
    <recommendedName>
        <fullName evidence="6">Hydrophobin</fullName>
    </recommendedName>
</protein>
<keyword evidence="9" id="KW-1185">Reference proteome</keyword>
<dbReference type="SMART" id="SM00075">
    <property type="entry name" value="HYDRO"/>
    <property type="match status" value="1"/>
</dbReference>
<evidence type="ECO:0000256" key="5">
    <source>
        <dbReference type="ARBA" id="ARBA00023157"/>
    </source>
</evidence>
<keyword evidence="3 6" id="KW-0134">Cell wall</keyword>
<feature type="chain" id="PRO_5045003015" description="Hydrophobin" evidence="6">
    <location>
        <begin position="20"/>
        <end position="175"/>
    </location>
</feature>
<dbReference type="CDD" id="cd23507">
    <property type="entry name" value="hydrophobin_I"/>
    <property type="match status" value="1"/>
</dbReference>
<comment type="caution">
    <text evidence="8">The sequence shown here is derived from an EMBL/GenBank/DDBJ whole genome shotgun (WGS) entry which is preliminary data.</text>
</comment>
<dbReference type="Proteomes" id="UP000814176">
    <property type="component" value="Unassembled WGS sequence"/>
</dbReference>
<evidence type="ECO:0000256" key="2">
    <source>
        <dbReference type="ARBA" id="ARBA00010446"/>
    </source>
</evidence>
<keyword evidence="6" id="KW-0732">Signal</keyword>
<keyword evidence="4 6" id="KW-0964">Secreted</keyword>
<sequence length="175" mass="16981">MQFKLAVFTAVLAAVAVLAAPAAHLPACESSSTASWPESTTASSPWGPSSSSSAGWPTSSSSGTWPSAVSPSGSAASSATDAGAPEPTESSSAGSCNSGPVQCCKTTESSGNLSDGTTSLLGVLGIDVSDLANDIGLNCASLVGGATCSSKTVCCQNNTFNGLIAIGCVPIDISL</sequence>
<feature type="signal peptide" evidence="6">
    <location>
        <begin position="1"/>
        <end position="19"/>
    </location>
</feature>
<evidence type="ECO:0000313" key="8">
    <source>
        <dbReference type="EMBL" id="KAH9840687.1"/>
    </source>
</evidence>
<evidence type="ECO:0000256" key="6">
    <source>
        <dbReference type="RuleBase" id="RU365009"/>
    </source>
</evidence>
<keyword evidence="5 6" id="KW-1015">Disulfide bond</keyword>
<feature type="region of interest" description="Disordered" evidence="7">
    <location>
        <begin position="29"/>
        <end position="99"/>
    </location>
</feature>
<organism evidence="8 9">
    <name type="scientific">Rhodofomes roseus</name>
    <dbReference type="NCBI Taxonomy" id="34475"/>
    <lineage>
        <taxon>Eukaryota</taxon>
        <taxon>Fungi</taxon>
        <taxon>Dikarya</taxon>
        <taxon>Basidiomycota</taxon>
        <taxon>Agaricomycotina</taxon>
        <taxon>Agaricomycetes</taxon>
        <taxon>Polyporales</taxon>
        <taxon>Rhodofomes</taxon>
    </lineage>
</organism>
<dbReference type="GeneID" id="72002148"/>
<reference evidence="8 9" key="1">
    <citation type="journal article" date="2021" name="Environ. Microbiol.">
        <title>Gene family expansions and transcriptome signatures uncover fungal adaptations to wood decay.</title>
        <authorList>
            <person name="Hage H."/>
            <person name="Miyauchi S."/>
            <person name="Viragh M."/>
            <person name="Drula E."/>
            <person name="Min B."/>
            <person name="Chaduli D."/>
            <person name="Navarro D."/>
            <person name="Favel A."/>
            <person name="Norest M."/>
            <person name="Lesage-Meessen L."/>
            <person name="Balint B."/>
            <person name="Merenyi Z."/>
            <person name="de Eugenio L."/>
            <person name="Morin E."/>
            <person name="Martinez A.T."/>
            <person name="Baldrian P."/>
            <person name="Stursova M."/>
            <person name="Martinez M.J."/>
            <person name="Novotny C."/>
            <person name="Magnuson J.K."/>
            <person name="Spatafora J.W."/>
            <person name="Maurice S."/>
            <person name="Pangilinan J."/>
            <person name="Andreopoulos W."/>
            <person name="LaButti K."/>
            <person name="Hundley H."/>
            <person name="Na H."/>
            <person name="Kuo A."/>
            <person name="Barry K."/>
            <person name="Lipzen A."/>
            <person name="Henrissat B."/>
            <person name="Riley R."/>
            <person name="Ahrendt S."/>
            <person name="Nagy L.G."/>
            <person name="Grigoriev I.V."/>
            <person name="Martin F."/>
            <person name="Rosso M.N."/>
        </authorList>
    </citation>
    <scope>NUCLEOTIDE SEQUENCE [LARGE SCALE GENOMIC DNA]</scope>
    <source>
        <strain evidence="8 9">CIRM-BRFM 1785</strain>
    </source>
</reference>
<gene>
    <name evidence="8" type="ORF">C8Q71DRAFT_721189</name>
</gene>
<evidence type="ECO:0000256" key="4">
    <source>
        <dbReference type="ARBA" id="ARBA00022525"/>
    </source>
</evidence>
<feature type="compositionally biased region" description="Low complexity" evidence="7">
    <location>
        <begin position="39"/>
        <end position="85"/>
    </location>
</feature>
<name>A0ABQ8KQL9_9APHY</name>
<feature type="compositionally biased region" description="Polar residues" evidence="7">
    <location>
        <begin position="88"/>
        <end position="99"/>
    </location>
</feature>
<evidence type="ECO:0000313" key="9">
    <source>
        <dbReference type="Proteomes" id="UP000814176"/>
    </source>
</evidence>
<evidence type="ECO:0000256" key="3">
    <source>
        <dbReference type="ARBA" id="ARBA00022512"/>
    </source>
</evidence>
<proteinExistence type="inferred from homology"/>
<dbReference type="InterPro" id="IPR001338">
    <property type="entry name" value="Class_I_Hydrophobin"/>
</dbReference>